<proteinExistence type="predicted"/>
<dbReference type="Gene3D" id="1.10.443.10">
    <property type="entry name" value="Intergrase catalytic core"/>
    <property type="match status" value="1"/>
</dbReference>
<accession>A0A225WVR6</accession>
<dbReference type="GO" id="GO:0015074">
    <property type="term" value="P:DNA integration"/>
    <property type="evidence" value="ECO:0007669"/>
    <property type="project" value="InterPro"/>
</dbReference>
<evidence type="ECO:0000313" key="2">
    <source>
        <dbReference type="EMBL" id="OWZ21188.1"/>
    </source>
</evidence>
<dbReference type="GO" id="GO:0003677">
    <property type="term" value="F:DNA binding"/>
    <property type="evidence" value="ECO:0007669"/>
    <property type="project" value="InterPro"/>
</dbReference>
<dbReference type="AlphaFoldDB" id="A0A225WVR6"/>
<dbReference type="InterPro" id="IPR011010">
    <property type="entry name" value="DNA_brk_join_enz"/>
</dbReference>
<keyword evidence="3" id="KW-1185">Reference proteome</keyword>
<dbReference type="Proteomes" id="UP000198211">
    <property type="component" value="Unassembled WGS sequence"/>
</dbReference>
<comment type="caution">
    <text evidence="2">The sequence shown here is derived from an EMBL/GenBank/DDBJ whole genome shotgun (WGS) entry which is preliminary data.</text>
</comment>
<dbReference type="GO" id="GO:0006310">
    <property type="term" value="P:DNA recombination"/>
    <property type="evidence" value="ECO:0007669"/>
    <property type="project" value="UniProtKB-KW"/>
</dbReference>
<evidence type="ECO:0000256" key="1">
    <source>
        <dbReference type="ARBA" id="ARBA00023172"/>
    </source>
</evidence>
<dbReference type="InterPro" id="IPR013762">
    <property type="entry name" value="Integrase-like_cat_sf"/>
</dbReference>
<protein>
    <submittedName>
        <fullName evidence="2">Uncharacterized protein</fullName>
    </submittedName>
</protein>
<name>A0A225WVR6_9STRA</name>
<sequence length="175" mass="19935">MTLRLLECCFDQLEMSIRQALVLLRRSEFASSRKKFAWFALKAEAITVVTSSGHSNEHYAGRRNCTHPANRFKYKPARIIDTSNAIPLRPSIPLPSIWSILMDACRKKPLRPSLSLRPTNLVVSLQKRPQGYRSSEFCAHSLRSGQATHMCRSGVGDLTIQFHKRWASDTSKQYT</sequence>
<dbReference type="SUPFAM" id="SSF56349">
    <property type="entry name" value="DNA breaking-rejoining enzymes"/>
    <property type="match status" value="1"/>
</dbReference>
<gene>
    <name evidence="2" type="ORF">PHMEG_0004281</name>
</gene>
<dbReference type="EMBL" id="NBNE01000248">
    <property type="protein sequence ID" value="OWZ21188.1"/>
    <property type="molecule type" value="Genomic_DNA"/>
</dbReference>
<keyword evidence="1" id="KW-0233">DNA recombination</keyword>
<reference evidence="3" key="1">
    <citation type="submission" date="2017-03" db="EMBL/GenBank/DDBJ databases">
        <title>Phytopthora megakarya and P. palmivora, two closely related causual agents of cacao black pod achieved similar genome size and gene model numbers by different mechanisms.</title>
        <authorList>
            <person name="Ali S."/>
            <person name="Shao J."/>
            <person name="Larry D.J."/>
            <person name="Kronmiller B."/>
            <person name="Shen D."/>
            <person name="Strem M.D."/>
            <person name="Melnick R.L."/>
            <person name="Guiltinan M.J."/>
            <person name="Tyler B.M."/>
            <person name="Meinhardt L.W."/>
            <person name="Bailey B.A."/>
        </authorList>
    </citation>
    <scope>NUCLEOTIDE SEQUENCE [LARGE SCALE GENOMIC DNA]</scope>
    <source>
        <strain evidence="3">zdho120</strain>
    </source>
</reference>
<organism evidence="2 3">
    <name type="scientific">Phytophthora megakarya</name>
    <dbReference type="NCBI Taxonomy" id="4795"/>
    <lineage>
        <taxon>Eukaryota</taxon>
        <taxon>Sar</taxon>
        <taxon>Stramenopiles</taxon>
        <taxon>Oomycota</taxon>
        <taxon>Peronosporomycetes</taxon>
        <taxon>Peronosporales</taxon>
        <taxon>Peronosporaceae</taxon>
        <taxon>Phytophthora</taxon>
    </lineage>
</organism>
<evidence type="ECO:0000313" key="3">
    <source>
        <dbReference type="Proteomes" id="UP000198211"/>
    </source>
</evidence>